<dbReference type="PANTHER" id="PTHR11439">
    <property type="entry name" value="GAG-POL-RELATED RETROTRANSPOSON"/>
    <property type="match status" value="1"/>
</dbReference>
<accession>A0A5A7V4Y3</accession>
<dbReference type="Proteomes" id="UP000321393">
    <property type="component" value="Unassembled WGS sequence"/>
</dbReference>
<dbReference type="OrthoDB" id="2012657at2759"/>
<gene>
    <name evidence="1" type="ORF">E6C27_scaffold89G003020</name>
</gene>
<protein>
    <submittedName>
        <fullName evidence="1">Mitochondrial protein</fullName>
    </submittedName>
</protein>
<evidence type="ECO:0000313" key="2">
    <source>
        <dbReference type="Proteomes" id="UP000321393"/>
    </source>
</evidence>
<dbReference type="EMBL" id="SSTE01004728">
    <property type="protein sequence ID" value="KAA0061997.1"/>
    <property type="molecule type" value="Genomic_DNA"/>
</dbReference>
<sequence>MQLTPFYGVPLNNPTLYGQLVGNMIYLTVTHPDIAYAIHIVSQFMAAPRTIHFTVVLCILRYIKGTFGSWSTVLLTILFGSL</sequence>
<evidence type="ECO:0000313" key="1">
    <source>
        <dbReference type="EMBL" id="KAA0061997.1"/>
    </source>
</evidence>
<reference evidence="1 2" key="1">
    <citation type="submission" date="2019-08" db="EMBL/GenBank/DDBJ databases">
        <title>Draft genome sequences of two oriental melons (Cucumis melo L. var makuwa).</title>
        <authorList>
            <person name="Kwon S.-Y."/>
        </authorList>
    </citation>
    <scope>NUCLEOTIDE SEQUENCE [LARGE SCALE GENOMIC DNA]</scope>
    <source>
        <strain evidence="2">cv. SW 3</strain>
        <tissue evidence="1">Leaf</tissue>
    </source>
</reference>
<comment type="caution">
    <text evidence="1">The sequence shown here is derived from an EMBL/GenBank/DDBJ whole genome shotgun (WGS) entry which is preliminary data.</text>
</comment>
<organism evidence="1 2">
    <name type="scientific">Cucumis melo var. makuwa</name>
    <name type="common">Oriental melon</name>
    <dbReference type="NCBI Taxonomy" id="1194695"/>
    <lineage>
        <taxon>Eukaryota</taxon>
        <taxon>Viridiplantae</taxon>
        <taxon>Streptophyta</taxon>
        <taxon>Embryophyta</taxon>
        <taxon>Tracheophyta</taxon>
        <taxon>Spermatophyta</taxon>
        <taxon>Magnoliopsida</taxon>
        <taxon>eudicotyledons</taxon>
        <taxon>Gunneridae</taxon>
        <taxon>Pentapetalae</taxon>
        <taxon>rosids</taxon>
        <taxon>fabids</taxon>
        <taxon>Cucurbitales</taxon>
        <taxon>Cucurbitaceae</taxon>
        <taxon>Benincaseae</taxon>
        <taxon>Cucumis</taxon>
    </lineage>
</organism>
<dbReference type="PANTHER" id="PTHR11439:SF461">
    <property type="entry name" value="OS10G0432200 PROTEIN"/>
    <property type="match status" value="1"/>
</dbReference>
<dbReference type="AlphaFoldDB" id="A0A5A7V4Y3"/>
<name>A0A5A7V4Y3_CUCMM</name>
<proteinExistence type="predicted"/>